<evidence type="ECO:0000256" key="3">
    <source>
        <dbReference type="ARBA" id="ARBA00023235"/>
    </source>
</evidence>
<dbReference type="InterPro" id="IPR044666">
    <property type="entry name" value="Cyclophilin_A-like"/>
</dbReference>
<accession>A0A3D0WFZ7</accession>
<dbReference type="InterPro" id="IPR002130">
    <property type="entry name" value="Cyclophilin-type_PPIase_dom"/>
</dbReference>
<evidence type="ECO:0000256" key="1">
    <source>
        <dbReference type="ARBA" id="ARBA00013194"/>
    </source>
</evidence>
<organism evidence="5 6">
    <name type="scientific">Sphingomonas bacterium</name>
    <dbReference type="NCBI Taxonomy" id="1895847"/>
    <lineage>
        <taxon>Bacteria</taxon>
        <taxon>Pseudomonadati</taxon>
        <taxon>Pseudomonadota</taxon>
        <taxon>Alphaproteobacteria</taxon>
        <taxon>Sphingomonadales</taxon>
        <taxon>Sphingomonadaceae</taxon>
        <taxon>Sphingomonas</taxon>
    </lineage>
</organism>
<dbReference type="SUPFAM" id="SSF50891">
    <property type="entry name" value="Cyclophilin-like"/>
    <property type="match status" value="1"/>
</dbReference>
<dbReference type="EMBL" id="DOYJ01000350">
    <property type="protein sequence ID" value="HCB76948.1"/>
    <property type="molecule type" value="Genomic_DNA"/>
</dbReference>
<keyword evidence="3 5" id="KW-0413">Isomerase</keyword>
<evidence type="ECO:0000256" key="2">
    <source>
        <dbReference type="ARBA" id="ARBA00023110"/>
    </source>
</evidence>
<evidence type="ECO:0000313" key="5">
    <source>
        <dbReference type="EMBL" id="HCB76948.1"/>
    </source>
</evidence>
<dbReference type="PANTHER" id="PTHR45625">
    <property type="entry name" value="PEPTIDYL-PROLYL CIS-TRANS ISOMERASE-RELATED"/>
    <property type="match status" value="1"/>
</dbReference>
<gene>
    <name evidence="5" type="ORF">DEP91_12395</name>
</gene>
<dbReference type="Pfam" id="PF00160">
    <property type="entry name" value="Pro_isomerase"/>
    <property type="match status" value="1"/>
</dbReference>
<evidence type="ECO:0000259" key="4">
    <source>
        <dbReference type="PROSITE" id="PS50072"/>
    </source>
</evidence>
<sequence>MLTRRGLIAGGAALLGVGRARAAAAREPAIVRVRIVTPVGVIIVALDTRRAPGTTTNFLKYVDDERFDDTRFYRAARSKKVPGTGFIQGGIQTDARRILPPFPFEPTTKTGLRHVDGAISMARGTDPKSAGGNWVICVGPAPQLDGREGYMGYAAFGRVIAGMAVAKRILAVPTGGGFDAMKGQMILRPIPILRVERIDGVKKPTGQPRMWLLFKKR</sequence>
<keyword evidence="2" id="KW-0697">Rotamase</keyword>
<comment type="caution">
    <text evidence="5">The sequence shown here is derived from an EMBL/GenBank/DDBJ whole genome shotgun (WGS) entry which is preliminary data.</text>
</comment>
<name>A0A3D0WFZ7_9SPHN</name>
<dbReference type="Proteomes" id="UP000262699">
    <property type="component" value="Unassembled WGS sequence"/>
</dbReference>
<dbReference type="PROSITE" id="PS50072">
    <property type="entry name" value="CSA_PPIASE_2"/>
    <property type="match status" value="1"/>
</dbReference>
<dbReference type="PANTHER" id="PTHR45625:SF4">
    <property type="entry name" value="PEPTIDYLPROLYL ISOMERASE DOMAIN AND WD REPEAT-CONTAINING PROTEIN 1"/>
    <property type="match status" value="1"/>
</dbReference>
<dbReference type="EC" id="5.2.1.8" evidence="1"/>
<dbReference type="GO" id="GO:0003755">
    <property type="term" value="F:peptidyl-prolyl cis-trans isomerase activity"/>
    <property type="evidence" value="ECO:0007669"/>
    <property type="project" value="UniProtKB-KW"/>
</dbReference>
<evidence type="ECO:0000313" key="6">
    <source>
        <dbReference type="Proteomes" id="UP000262699"/>
    </source>
</evidence>
<protein>
    <recommendedName>
        <fullName evidence="1">peptidylprolyl isomerase</fullName>
        <ecNumber evidence="1">5.2.1.8</ecNumber>
    </recommendedName>
</protein>
<dbReference type="Gene3D" id="2.40.100.10">
    <property type="entry name" value="Cyclophilin-like"/>
    <property type="match status" value="1"/>
</dbReference>
<feature type="domain" description="PPIase cyclophilin-type" evidence="4">
    <location>
        <begin position="37"/>
        <end position="197"/>
    </location>
</feature>
<proteinExistence type="predicted"/>
<dbReference type="InterPro" id="IPR029000">
    <property type="entry name" value="Cyclophilin-like_dom_sf"/>
</dbReference>
<dbReference type="AlphaFoldDB" id="A0A3D0WFZ7"/>
<reference evidence="5 6" key="1">
    <citation type="journal article" date="2018" name="Nat. Biotechnol.">
        <title>A standardized bacterial taxonomy based on genome phylogeny substantially revises the tree of life.</title>
        <authorList>
            <person name="Parks D.H."/>
            <person name="Chuvochina M."/>
            <person name="Waite D.W."/>
            <person name="Rinke C."/>
            <person name="Skarshewski A."/>
            <person name="Chaumeil P.A."/>
            <person name="Hugenholtz P."/>
        </authorList>
    </citation>
    <scope>NUCLEOTIDE SEQUENCE [LARGE SCALE GENOMIC DNA]</scope>
    <source>
        <strain evidence="5">UBA9015</strain>
    </source>
</reference>